<dbReference type="HOGENOM" id="CLU_441403_0_0_6"/>
<keyword evidence="1" id="KW-0175">Coiled coil</keyword>
<reference evidence="2 3" key="1">
    <citation type="submission" date="2012-06" db="EMBL/GenBank/DDBJ databases">
        <title>Complete sequence of Thiocystis violascens DSM 198.</title>
        <authorList>
            <consortium name="US DOE Joint Genome Institute"/>
            <person name="Lucas S."/>
            <person name="Han J."/>
            <person name="Lapidus A."/>
            <person name="Cheng J.-F."/>
            <person name="Goodwin L."/>
            <person name="Pitluck S."/>
            <person name="Peters L."/>
            <person name="Ovchinnikova G."/>
            <person name="Teshima H."/>
            <person name="Detter J.C."/>
            <person name="Han C."/>
            <person name="Tapia R."/>
            <person name="Land M."/>
            <person name="Hauser L."/>
            <person name="Kyrpides N."/>
            <person name="Ivanova N."/>
            <person name="Pagani I."/>
            <person name="Vogl K."/>
            <person name="Liu Z."/>
            <person name="Frigaard N.-U."/>
            <person name="Bryant D."/>
            <person name="Woyke T."/>
        </authorList>
    </citation>
    <scope>NUCLEOTIDE SEQUENCE [LARGE SCALE GENOMIC DNA]</scope>
    <source>
        <strain evidence="3">ATCC 17096 / DSM 198 / 6111</strain>
    </source>
</reference>
<gene>
    <name evidence="2" type="ordered locus">Thivi_0187</name>
</gene>
<evidence type="ECO:0000313" key="3">
    <source>
        <dbReference type="Proteomes" id="UP000006062"/>
    </source>
</evidence>
<dbReference type="OrthoDB" id="9176933at2"/>
<sequence>MKNPLSQLNTIQIGKPGRVLVLHSDGYRLTAALVQTGVTGATIRARALSLAIDPQVAVAEALEGLRARGVRRLPKKAVLMSASAVTALLDLPVDPEHPRPREQMHELVRWELESLFSEQNLFWTIGAPLMGRGYLTPEQRSAVAERQALQALDAEALPKEAGPRVKARFGDVAVEAELVTRDQVEECVELRDQLFRADDQLVCGWVGQSRPLEEDSDDDEEDARGFSWLALAVPESLRRAWVKACQRQGIFLDTAYAILGAGFVTLEASPGAETLYLEVHPEQFAVMRGRPGALRSLRVGNTRNGRLPPEDAAGLCREELTPEIRQIHLRAPEDQAAELSEALADLLGLEVVRAGDDAALSEPESAPVSLDKGARRFWRARAADTASARPAAAPETPPRDAIADEILAVARHVLGTVPRAALASVAAQPARAPLWKRRDLLPYAAAAAVLMAVLANDVRMRVAIWDNDRELERLDALYEEQLEQKRTANEILAEANRLQAEIAAAERVIADLTGKVTAMERLAARRERLPRVLEQIAAACGDELYLHEIKLPPTPGALVQLRGWALNSTAAQLFVTNLNNTLGELKGTVRNSRIVAGPGPRAISGYQIEVLLAFGESGT</sequence>
<dbReference type="STRING" id="765911.Thivi_0187"/>
<evidence type="ECO:0000256" key="1">
    <source>
        <dbReference type="SAM" id="Coils"/>
    </source>
</evidence>
<dbReference type="AlphaFoldDB" id="I3Y5J1"/>
<feature type="coiled-coil region" evidence="1">
    <location>
        <begin position="471"/>
        <end position="515"/>
    </location>
</feature>
<proteinExistence type="predicted"/>
<dbReference type="eggNOG" id="COG3883">
    <property type="taxonomic scope" value="Bacteria"/>
</dbReference>
<dbReference type="EMBL" id="CP003154">
    <property type="protein sequence ID" value="AFL72259.1"/>
    <property type="molecule type" value="Genomic_DNA"/>
</dbReference>
<protein>
    <submittedName>
        <fullName evidence="2">Uncharacterized protein</fullName>
    </submittedName>
</protein>
<evidence type="ECO:0000313" key="2">
    <source>
        <dbReference type="EMBL" id="AFL72259.1"/>
    </source>
</evidence>
<dbReference type="KEGG" id="tvi:Thivi_0187"/>
<name>I3Y5J1_THIV6</name>
<dbReference type="Proteomes" id="UP000006062">
    <property type="component" value="Chromosome"/>
</dbReference>
<dbReference type="RefSeq" id="WP_014776767.1">
    <property type="nucleotide sequence ID" value="NC_018012.1"/>
</dbReference>
<organism evidence="2 3">
    <name type="scientific">Thiocystis violascens (strain ATCC 17096 / DSM 198 / 6111)</name>
    <name type="common">Chromatium violascens</name>
    <dbReference type="NCBI Taxonomy" id="765911"/>
    <lineage>
        <taxon>Bacteria</taxon>
        <taxon>Pseudomonadati</taxon>
        <taxon>Pseudomonadota</taxon>
        <taxon>Gammaproteobacteria</taxon>
        <taxon>Chromatiales</taxon>
        <taxon>Chromatiaceae</taxon>
        <taxon>Thiocystis</taxon>
    </lineage>
</organism>
<accession>I3Y5J1</accession>
<keyword evidence="3" id="KW-1185">Reference proteome</keyword>